<dbReference type="CDD" id="cd02064">
    <property type="entry name" value="FAD_synthetase_N"/>
    <property type="match status" value="1"/>
</dbReference>
<comment type="pathway">
    <text evidence="2 14">Cofactor biosynthesis; FMN biosynthesis; FMN from riboflavin (ATP route): step 1/1.</text>
</comment>
<evidence type="ECO:0000256" key="7">
    <source>
        <dbReference type="ARBA" id="ARBA00022741"/>
    </source>
</evidence>
<evidence type="ECO:0000313" key="17">
    <source>
        <dbReference type="Proteomes" id="UP000697330"/>
    </source>
</evidence>
<evidence type="ECO:0000256" key="10">
    <source>
        <dbReference type="ARBA" id="ARBA00022840"/>
    </source>
</evidence>
<dbReference type="Pfam" id="PF01687">
    <property type="entry name" value="Flavokinase"/>
    <property type="match status" value="1"/>
</dbReference>
<organism evidence="16 17">
    <name type="scientific">Thermophilibacter provencensis</name>
    <dbReference type="NCBI Taxonomy" id="1852386"/>
    <lineage>
        <taxon>Bacteria</taxon>
        <taxon>Bacillati</taxon>
        <taxon>Actinomycetota</taxon>
        <taxon>Coriobacteriia</taxon>
        <taxon>Coriobacteriales</taxon>
        <taxon>Atopobiaceae</taxon>
        <taxon>Thermophilibacter</taxon>
    </lineage>
</organism>
<dbReference type="PIRSF" id="PIRSF004491">
    <property type="entry name" value="FAD_Synth"/>
    <property type="match status" value="1"/>
</dbReference>
<dbReference type="InterPro" id="IPR014729">
    <property type="entry name" value="Rossmann-like_a/b/a_fold"/>
</dbReference>
<evidence type="ECO:0000256" key="13">
    <source>
        <dbReference type="ARBA" id="ARBA00049494"/>
    </source>
</evidence>
<reference evidence="16" key="1">
    <citation type="journal article" date="2021" name="PeerJ">
        <title>Extensive microbial diversity within the chicken gut microbiome revealed by metagenomics and culture.</title>
        <authorList>
            <person name="Gilroy R."/>
            <person name="Ravi A."/>
            <person name="Getino M."/>
            <person name="Pursley I."/>
            <person name="Horton D.L."/>
            <person name="Alikhan N.F."/>
            <person name="Baker D."/>
            <person name="Gharbi K."/>
            <person name="Hall N."/>
            <person name="Watson M."/>
            <person name="Adriaenssens E.M."/>
            <person name="Foster-Nyarko E."/>
            <person name="Jarju S."/>
            <person name="Secka A."/>
            <person name="Antonio M."/>
            <person name="Oren A."/>
            <person name="Chaudhuri R.R."/>
            <person name="La Ragione R."/>
            <person name="Hildebrand F."/>
            <person name="Pallen M.J."/>
        </authorList>
    </citation>
    <scope>NUCLEOTIDE SEQUENCE</scope>
    <source>
        <strain evidence="16">CHK124-7917</strain>
    </source>
</reference>
<evidence type="ECO:0000256" key="3">
    <source>
        <dbReference type="ARBA" id="ARBA00022630"/>
    </source>
</evidence>
<dbReference type="GO" id="GO:0009398">
    <property type="term" value="P:FMN biosynthetic process"/>
    <property type="evidence" value="ECO:0007669"/>
    <property type="project" value="UniProtKB-UniRule"/>
</dbReference>
<dbReference type="AlphaFoldDB" id="A0A921GGJ3"/>
<evidence type="ECO:0000256" key="4">
    <source>
        <dbReference type="ARBA" id="ARBA00022643"/>
    </source>
</evidence>
<keyword evidence="4 14" id="KW-0288">FMN</keyword>
<comment type="similarity">
    <text evidence="14">Belongs to the ribF family.</text>
</comment>
<feature type="domain" description="Riboflavin kinase" evidence="15">
    <location>
        <begin position="178"/>
        <end position="312"/>
    </location>
</feature>
<evidence type="ECO:0000259" key="15">
    <source>
        <dbReference type="SMART" id="SM00904"/>
    </source>
</evidence>
<dbReference type="InterPro" id="IPR002606">
    <property type="entry name" value="Riboflavin_kinase_bac"/>
</dbReference>
<comment type="catalytic activity">
    <reaction evidence="12 14">
        <text>riboflavin + ATP = FMN + ADP + H(+)</text>
        <dbReference type="Rhea" id="RHEA:14357"/>
        <dbReference type="ChEBI" id="CHEBI:15378"/>
        <dbReference type="ChEBI" id="CHEBI:30616"/>
        <dbReference type="ChEBI" id="CHEBI:57986"/>
        <dbReference type="ChEBI" id="CHEBI:58210"/>
        <dbReference type="ChEBI" id="CHEBI:456216"/>
        <dbReference type="EC" id="2.7.1.26"/>
    </reaction>
</comment>
<dbReference type="InterPro" id="IPR015865">
    <property type="entry name" value="Riboflavin_kinase_bac/euk"/>
</dbReference>
<evidence type="ECO:0000256" key="8">
    <source>
        <dbReference type="ARBA" id="ARBA00022777"/>
    </source>
</evidence>
<dbReference type="GO" id="GO:0008531">
    <property type="term" value="F:riboflavin kinase activity"/>
    <property type="evidence" value="ECO:0007669"/>
    <property type="project" value="UniProtKB-UniRule"/>
</dbReference>
<evidence type="ECO:0000256" key="11">
    <source>
        <dbReference type="ARBA" id="ARBA00023268"/>
    </source>
</evidence>
<keyword evidence="9 14" id="KW-0274">FAD</keyword>
<proteinExistence type="inferred from homology"/>
<evidence type="ECO:0000256" key="5">
    <source>
        <dbReference type="ARBA" id="ARBA00022679"/>
    </source>
</evidence>
<evidence type="ECO:0000256" key="6">
    <source>
        <dbReference type="ARBA" id="ARBA00022695"/>
    </source>
</evidence>
<comment type="catalytic activity">
    <reaction evidence="13 14">
        <text>FMN + ATP + H(+) = FAD + diphosphate</text>
        <dbReference type="Rhea" id="RHEA:17237"/>
        <dbReference type="ChEBI" id="CHEBI:15378"/>
        <dbReference type="ChEBI" id="CHEBI:30616"/>
        <dbReference type="ChEBI" id="CHEBI:33019"/>
        <dbReference type="ChEBI" id="CHEBI:57692"/>
        <dbReference type="ChEBI" id="CHEBI:58210"/>
        <dbReference type="EC" id="2.7.7.2"/>
    </reaction>
</comment>
<sequence>MRRFSPGRDRFVCAIGAFDGLHRGHRALIARARAEADARGARLMVVTFTPDPARVLGGEGAPRDLLLAGERPSLIQRSWDVDAVLVVDFTPEVAALPYERFVRDVLGAYCDVSALVVGEDFRLGAGGLGTVEALRALGEKDGFDVTGAPLMRDGGAPITATRIRGLLSEGRVEEAASLLGRCHRVYGSVEHGRGEGTGFGFPTANVRVEEGLALPAEGVYAGFVSVDAASGEPERRAYPAAINVGKPRSFSPGEEGESFLEATLLGFGGDLYGRGVCVTFVRWLRAPRRFDSVGELERTVLSNVDWVRRTLGREGIVLQRVPDFSLAELVARSRGEASS</sequence>
<dbReference type="PANTHER" id="PTHR22749">
    <property type="entry name" value="RIBOFLAVIN KINASE/FMN ADENYLYLTRANSFERASE"/>
    <property type="match status" value="1"/>
</dbReference>
<dbReference type="Gene3D" id="3.40.50.620">
    <property type="entry name" value="HUPs"/>
    <property type="match status" value="1"/>
</dbReference>
<dbReference type="EC" id="2.7.1.26" evidence="14"/>
<keyword evidence="3 14" id="KW-0285">Flavoprotein</keyword>
<keyword evidence="6 14" id="KW-0548">Nucleotidyltransferase</keyword>
<evidence type="ECO:0000256" key="2">
    <source>
        <dbReference type="ARBA" id="ARBA00005201"/>
    </source>
</evidence>
<evidence type="ECO:0000313" key="16">
    <source>
        <dbReference type="EMBL" id="HJF45601.1"/>
    </source>
</evidence>
<comment type="pathway">
    <text evidence="1 14">Cofactor biosynthesis; FAD biosynthesis; FAD from FMN: step 1/1.</text>
</comment>
<dbReference type="Gene3D" id="2.40.30.30">
    <property type="entry name" value="Riboflavin kinase-like"/>
    <property type="match status" value="1"/>
</dbReference>
<evidence type="ECO:0000256" key="1">
    <source>
        <dbReference type="ARBA" id="ARBA00004726"/>
    </source>
</evidence>
<name>A0A921GGJ3_9ACTN</name>
<dbReference type="EMBL" id="DYWQ01000110">
    <property type="protein sequence ID" value="HJF45601.1"/>
    <property type="molecule type" value="Genomic_DNA"/>
</dbReference>
<accession>A0A921GGJ3</accession>
<keyword evidence="10 14" id="KW-0067">ATP-binding</keyword>
<dbReference type="SUPFAM" id="SSF82114">
    <property type="entry name" value="Riboflavin kinase-like"/>
    <property type="match status" value="1"/>
</dbReference>
<keyword evidence="5 14" id="KW-0808">Transferase</keyword>
<dbReference type="SUPFAM" id="SSF52374">
    <property type="entry name" value="Nucleotidylyl transferase"/>
    <property type="match status" value="1"/>
</dbReference>
<dbReference type="GO" id="GO:0003919">
    <property type="term" value="F:FMN adenylyltransferase activity"/>
    <property type="evidence" value="ECO:0007669"/>
    <property type="project" value="UniProtKB-UniRule"/>
</dbReference>
<dbReference type="SMART" id="SM00904">
    <property type="entry name" value="Flavokinase"/>
    <property type="match status" value="1"/>
</dbReference>
<dbReference type="InterPro" id="IPR023468">
    <property type="entry name" value="Riboflavin_kinase"/>
</dbReference>
<dbReference type="GO" id="GO:0009231">
    <property type="term" value="P:riboflavin biosynthetic process"/>
    <property type="evidence" value="ECO:0007669"/>
    <property type="project" value="InterPro"/>
</dbReference>
<evidence type="ECO:0000256" key="9">
    <source>
        <dbReference type="ARBA" id="ARBA00022827"/>
    </source>
</evidence>
<dbReference type="GO" id="GO:0006747">
    <property type="term" value="P:FAD biosynthetic process"/>
    <property type="evidence" value="ECO:0007669"/>
    <property type="project" value="UniProtKB-UniRule"/>
</dbReference>
<dbReference type="InterPro" id="IPR023465">
    <property type="entry name" value="Riboflavin_kinase_dom_sf"/>
</dbReference>
<gene>
    <name evidence="16" type="ORF">K8U72_07465</name>
</gene>
<comment type="caution">
    <text evidence="16">The sequence shown here is derived from an EMBL/GenBank/DDBJ whole genome shotgun (WGS) entry which is preliminary data.</text>
</comment>
<keyword evidence="11" id="KW-0511">Multifunctional enzyme</keyword>
<dbReference type="Pfam" id="PF06574">
    <property type="entry name" value="FAD_syn"/>
    <property type="match status" value="1"/>
</dbReference>
<keyword evidence="7 14" id="KW-0547">Nucleotide-binding</keyword>
<dbReference type="GO" id="GO:0005524">
    <property type="term" value="F:ATP binding"/>
    <property type="evidence" value="ECO:0007669"/>
    <property type="project" value="UniProtKB-UniRule"/>
</dbReference>
<reference evidence="16" key="2">
    <citation type="submission" date="2021-09" db="EMBL/GenBank/DDBJ databases">
        <authorList>
            <person name="Gilroy R."/>
        </authorList>
    </citation>
    <scope>NUCLEOTIDE SEQUENCE</scope>
    <source>
        <strain evidence="16">CHK124-7917</strain>
    </source>
</reference>
<dbReference type="EC" id="2.7.7.2" evidence="14"/>
<keyword evidence="8 14" id="KW-0418">Kinase</keyword>
<dbReference type="PANTHER" id="PTHR22749:SF6">
    <property type="entry name" value="RIBOFLAVIN KINASE"/>
    <property type="match status" value="1"/>
</dbReference>
<evidence type="ECO:0000256" key="14">
    <source>
        <dbReference type="PIRNR" id="PIRNR004491"/>
    </source>
</evidence>
<protein>
    <recommendedName>
        <fullName evidence="14">Riboflavin biosynthesis protein</fullName>
    </recommendedName>
    <domain>
        <recommendedName>
            <fullName evidence="14">Riboflavin kinase</fullName>
            <ecNumber evidence="14">2.7.1.26</ecNumber>
        </recommendedName>
        <alternativeName>
            <fullName evidence="14">Flavokinase</fullName>
        </alternativeName>
    </domain>
    <domain>
        <recommendedName>
            <fullName evidence="14">FMN adenylyltransferase</fullName>
            <ecNumber evidence="14">2.7.7.2</ecNumber>
        </recommendedName>
        <alternativeName>
            <fullName evidence="14">FAD pyrophosphorylase</fullName>
        </alternativeName>
        <alternativeName>
            <fullName evidence="14">FAD synthase</fullName>
        </alternativeName>
    </domain>
</protein>
<dbReference type="Proteomes" id="UP000697330">
    <property type="component" value="Unassembled WGS sequence"/>
</dbReference>
<dbReference type="InterPro" id="IPR015864">
    <property type="entry name" value="FAD_synthase"/>
</dbReference>
<evidence type="ECO:0000256" key="12">
    <source>
        <dbReference type="ARBA" id="ARBA00047880"/>
    </source>
</evidence>